<dbReference type="Proteomes" id="UP000577956">
    <property type="component" value="Unassembled WGS sequence"/>
</dbReference>
<dbReference type="PANTHER" id="PTHR46577:SF1">
    <property type="entry name" value="HTH-TYPE TRANSCRIPTIONAL REGULATORY PROTEIN GABR"/>
    <property type="match status" value="1"/>
</dbReference>
<reference evidence="6 9" key="2">
    <citation type="submission" date="2021-01" db="EMBL/GenBank/DDBJ databases">
        <title>Whole genome shotgun sequence of Cellulomonas oligotrophica NBRC 109435.</title>
        <authorList>
            <person name="Komaki H."/>
            <person name="Tamura T."/>
        </authorList>
    </citation>
    <scope>NUCLEOTIDE SEQUENCE [LARGE SCALE GENOMIC DNA]</scope>
    <source>
        <strain evidence="6 9">NBRC 109435</strain>
    </source>
</reference>
<proteinExistence type="predicted"/>
<protein>
    <submittedName>
        <fullName evidence="7">DNA-binding transcriptional regulator YhcF (GntR family)</fullName>
    </submittedName>
    <submittedName>
        <fullName evidence="6">GntR family transcriptional regulator</fullName>
    </submittedName>
</protein>
<dbReference type="RefSeq" id="WP_239072858.1">
    <property type="nucleotide sequence ID" value="NZ_BAABFI010000001.1"/>
</dbReference>
<dbReference type="InterPro" id="IPR051446">
    <property type="entry name" value="HTH_trans_reg/aminotransferase"/>
</dbReference>
<evidence type="ECO:0000313" key="9">
    <source>
        <dbReference type="Proteomes" id="UP000618382"/>
    </source>
</evidence>
<evidence type="ECO:0000313" key="6">
    <source>
        <dbReference type="EMBL" id="GIG32549.1"/>
    </source>
</evidence>
<keyword evidence="1" id="KW-0663">Pyridoxal phosphate</keyword>
<keyword evidence="3 7" id="KW-0238">DNA-binding</keyword>
<dbReference type="GO" id="GO:0003677">
    <property type="term" value="F:DNA binding"/>
    <property type="evidence" value="ECO:0007669"/>
    <property type="project" value="UniProtKB-KW"/>
</dbReference>
<accession>A0A7Y9FFT7</accession>
<dbReference type="InterPro" id="IPR036390">
    <property type="entry name" value="WH_DNA-bd_sf"/>
</dbReference>
<dbReference type="AlphaFoldDB" id="A0A7Y9FFT7"/>
<dbReference type="CDD" id="cd07377">
    <property type="entry name" value="WHTH_GntR"/>
    <property type="match status" value="1"/>
</dbReference>
<organism evidence="7 8">
    <name type="scientific">Cellulomonas oligotrophica</name>
    <dbReference type="NCBI Taxonomy" id="931536"/>
    <lineage>
        <taxon>Bacteria</taxon>
        <taxon>Bacillati</taxon>
        <taxon>Actinomycetota</taxon>
        <taxon>Actinomycetes</taxon>
        <taxon>Micrococcales</taxon>
        <taxon>Cellulomonadaceae</taxon>
        <taxon>Cellulomonas</taxon>
    </lineage>
</organism>
<evidence type="ECO:0000313" key="7">
    <source>
        <dbReference type="EMBL" id="NYD86561.1"/>
    </source>
</evidence>
<dbReference type="PRINTS" id="PR00035">
    <property type="entry name" value="HTHGNTR"/>
</dbReference>
<reference evidence="7 8" key="1">
    <citation type="submission" date="2020-07" db="EMBL/GenBank/DDBJ databases">
        <title>Sequencing the genomes of 1000 actinobacteria strains.</title>
        <authorList>
            <person name="Klenk H.-P."/>
        </authorList>
    </citation>
    <scope>NUCLEOTIDE SEQUENCE [LARGE SCALE GENOMIC DNA]</scope>
    <source>
        <strain evidence="7 8">DSM 24482</strain>
    </source>
</reference>
<dbReference type="SUPFAM" id="SSF46785">
    <property type="entry name" value="Winged helix' DNA-binding domain"/>
    <property type="match status" value="1"/>
</dbReference>
<dbReference type="EMBL" id="BONN01000004">
    <property type="protein sequence ID" value="GIG32549.1"/>
    <property type="molecule type" value="Genomic_DNA"/>
</dbReference>
<comment type="caution">
    <text evidence="7">The sequence shown here is derived from an EMBL/GenBank/DDBJ whole genome shotgun (WGS) entry which is preliminary data.</text>
</comment>
<dbReference type="GO" id="GO:0003700">
    <property type="term" value="F:DNA-binding transcription factor activity"/>
    <property type="evidence" value="ECO:0007669"/>
    <property type="project" value="InterPro"/>
</dbReference>
<keyword evidence="9" id="KW-1185">Reference proteome</keyword>
<dbReference type="InterPro" id="IPR000524">
    <property type="entry name" value="Tscrpt_reg_HTH_GntR"/>
</dbReference>
<dbReference type="InterPro" id="IPR036388">
    <property type="entry name" value="WH-like_DNA-bd_sf"/>
</dbReference>
<evidence type="ECO:0000256" key="1">
    <source>
        <dbReference type="ARBA" id="ARBA00022898"/>
    </source>
</evidence>
<evidence type="ECO:0000256" key="4">
    <source>
        <dbReference type="ARBA" id="ARBA00023163"/>
    </source>
</evidence>
<dbReference type="Gene3D" id="1.10.10.10">
    <property type="entry name" value="Winged helix-like DNA-binding domain superfamily/Winged helix DNA-binding domain"/>
    <property type="match status" value="1"/>
</dbReference>
<evidence type="ECO:0000259" key="5">
    <source>
        <dbReference type="PROSITE" id="PS50949"/>
    </source>
</evidence>
<dbReference type="SMART" id="SM00345">
    <property type="entry name" value="HTH_GNTR"/>
    <property type="match status" value="1"/>
</dbReference>
<dbReference type="Pfam" id="PF00392">
    <property type="entry name" value="GntR"/>
    <property type="match status" value="1"/>
</dbReference>
<keyword evidence="4" id="KW-0804">Transcription</keyword>
<sequence>MGAGVIVQVDPASSVPVFEQLREQVARLIASGALPVGARLPTIRHLAADLGIARGTVQRVYDELARDGWVRSAGRHGTVVADARPAPDAGALDEAADRLALVALQLAVPGPDAHAALDRALGRLGPDGGRPS</sequence>
<dbReference type="PANTHER" id="PTHR46577">
    <property type="entry name" value="HTH-TYPE TRANSCRIPTIONAL REGULATORY PROTEIN GABR"/>
    <property type="match status" value="1"/>
</dbReference>
<dbReference type="EMBL" id="JACCBK010000001">
    <property type="protein sequence ID" value="NYD86561.1"/>
    <property type="molecule type" value="Genomic_DNA"/>
</dbReference>
<dbReference type="PROSITE" id="PS50949">
    <property type="entry name" value="HTH_GNTR"/>
    <property type="match status" value="1"/>
</dbReference>
<name>A0A7Y9FFT7_9CELL</name>
<evidence type="ECO:0000256" key="3">
    <source>
        <dbReference type="ARBA" id="ARBA00023125"/>
    </source>
</evidence>
<dbReference type="Proteomes" id="UP000618382">
    <property type="component" value="Unassembled WGS sequence"/>
</dbReference>
<evidence type="ECO:0000313" key="8">
    <source>
        <dbReference type="Proteomes" id="UP000577956"/>
    </source>
</evidence>
<feature type="domain" description="HTH gntR-type" evidence="5">
    <location>
        <begin position="15"/>
        <end position="83"/>
    </location>
</feature>
<keyword evidence="2" id="KW-0805">Transcription regulation</keyword>
<evidence type="ECO:0000256" key="2">
    <source>
        <dbReference type="ARBA" id="ARBA00023015"/>
    </source>
</evidence>
<gene>
    <name evidence="7" type="ORF">BKA21_002110</name>
    <name evidence="6" type="ORF">Col01nite_17080</name>
</gene>